<comment type="caution">
    <text evidence="1">The sequence shown here is derived from an EMBL/GenBank/DDBJ whole genome shotgun (WGS) entry which is preliminary data.</text>
</comment>
<dbReference type="Proteomes" id="UP001148662">
    <property type="component" value="Unassembled WGS sequence"/>
</dbReference>
<evidence type="ECO:0000313" key="2">
    <source>
        <dbReference type="Proteomes" id="UP001148662"/>
    </source>
</evidence>
<proteinExistence type="predicted"/>
<organism evidence="1 2">
    <name type="scientific">Phlebia brevispora</name>
    <dbReference type="NCBI Taxonomy" id="194682"/>
    <lineage>
        <taxon>Eukaryota</taxon>
        <taxon>Fungi</taxon>
        <taxon>Dikarya</taxon>
        <taxon>Basidiomycota</taxon>
        <taxon>Agaricomycotina</taxon>
        <taxon>Agaricomycetes</taxon>
        <taxon>Polyporales</taxon>
        <taxon>Meruliaceae</taxon>
        <taxon>Phlebia</taxon>
    </lineage>
</organism>
<protein>
    <submittedName>
        <fullName evidence="1">Uncharacterized protein</fullName>
    </submittedName>
</protein>
<dbReference type="EMBL" id="JANHOG010000270">
    <property type="protein sequence ID" value="KAJ3556105.1"/>
    <property type="molecule type" value="Genomic_DNA"/>
</dbReference>
<gene>
    <name evidence="1" type="ORF">NM688_g2206</name>
</gene>
<sequence>MHLYLGESPRTLYLVTSSQEESQGRPRRALVFRTAEGKSSQAVVEFLPKDEVDLSQAVLLTKRVVKGCLGLISISDDMFLAVITSATEIGNTRPSGLRNESVAKIHEVGFYCLTSSTWDDIPSAYDSIPSPTFPEHADALMRDAYSGPSTPNPNIFEHPCMPLTKIISAGTFYYALEPYWDLSSRLQHRLARDEATAKDVGTYDERFVWNEYIVRSLLDFRERLDPQEREELDRCQFIVLAIQGYVGIFTVPLPAPPTTGGPVVATISLISRLGWKRAGTRFNTRGVDDDGNCANFVETETIFSTDMNCFSYVQVRGSVPLFWEQQGLQTFGQRIQITRPQASQPAFERHFLQLTEEYGAVHAINLLGTKENEASLTTAYARSLQIARSTFGDSIGITHFDFHSAVKLYGHDSILGQLANQQDVKDRMDEFGFTMADGGSTEIITKQMGVFRTNCLDCLDRTNFVQDILSRTVLEQYLTLIRREWLQSGSLWSFHRELWAENGDALSRIYAGTGALNTSYTRSGKRTLAGVLSDATKSVSRAYINNFQDKGKQVAIDMFLGNLSAQQQVTIFDPVHDLVREALERRSAIGNWFSKYVSNTSSRLSEYSTAKHCTVYAGTWNLNGRPPTSESLLPWLFPRNDLPQRMWERKIMDTVNHRPDKDGEYVLLRSHQLVGTALFILVKTELTAVIRNVEAATHKTGLRGMSGNKGAVAIRLDYYDTNFCFITAHLAAGHPNVEERNADYRTIVEGLHFLKGKTIDSHENVIWLADTNYRIDLENERVRQLAEANDTDALLAVDQLRQMIDEGLAFSGYTEGPIIFLPTYKYDYGSDNYDTSEKMRIPAWTDRILYKGNALELVTYLRAELKSSDHRPVFALFSAEIRIVDHAKRAALSHLLLDNVTSTMPGEKLDEKLATLTFANEKISLPPPSSDDTAWWDQPEHPGGIFPPQSNGSRERSSTNPFDSPGDSPLSSPSSSEEELYNTALQTPLAPKPLQNSSSRRPPPPPPPRSTKPIKDLS</sequence>
<keyword evidence="2" id="KW-1185">Reference proteome</keyword>
<name>A0ACC1T9B0_9APHY</name>
<accession>A0ACC1T9B0</accession>
<evidence type="ECO:0000313" key="1">
    <source>
        <dbReference type="EMBL" id="KAJ3556105.1"/>
    </source>
</evidence>
<reference evidence="1" key="1">
    <citation type="submission" date="2022-07" db="EMBL/GenBank/DDBJ databases">
        <title>Genome Sequence of Phlebia brevispora.</title>
        <authorList>
            <person name="Buettner E."/>
        </authorList>
    </citation>
    <scope>NUCLEOTIDE SEQUENCE</scope>
    <source>
        <strain evidence="1">MPL23</strain>
    </source>
</reference>